<evidence type="ECO:0000313" key="1">
    <source>
        <dbReference type="EMBL" id="TWI73037.1"/>
    </source>
</evidence>
<gene>
    <name evidence="1" type="ORF">LZ24_01448</name>
</gene>
<reference evidence="1 2" key="1">
    <citation type="submission" date="2019-07" db="EMBL/GenBank/DDBJ databases">
        <title>Genome sequencing of 100 strains of the haloalkaliphilic chemolithoautotrophic sulfur-oxidizing bacterium Thioalkalivibrio.</title>
        <authorList>
            <person name="Muyzer G."/>
        </authorList>
    </citation>
    <scope>NUCLEOTIDE SEQUENCE [LARGE SCALE GENOMIC DNA]</scope>
    <source>
        <strain evidence="1 2">ASO4-4</strain>
    </source>
</reference>
<proteinExistence type="predicted"/>
<keyword evidence="2" id="KW-1185">Reference proteome</keyword>
<comment type="caution">
    <text evidence="1">The sequence shown here is derived from an EMBL/GenBank/DDBJ whole genome shotgun (WGS) entry which is preliminary data.</text>
</comment>
<dbReference type="EMBL" id="VLLC01000009">
    <property type="protein sequence ID" value="TWI73037.1"/>
    <property type="molecule type" value="Genomic_DNA"/>
</dbReference>
<organism evidence="1 2">
    <name type="scientific">Desulfobotulus alkaliphilus</name>
    <dbReference type="NCBI Taxonomy" id="622671"/>
    <lineage>
        <taxon>Bacteria</taxon>
        <taxon>Pseudomonadati</taxon>
        <taxon>Thermodesulfobacteriota</taxon>
        <taxon>Desulfobacteria</taxon>
        <taxon>Desulfobacterales</taxon>
        <taxon>Desulfobacteraceae</taxon>
        <taxon>Desulfobotulus</taxon>
    </lineage>
</organism>
<name>A0A562RVE1_9BACT</name>
<accession>A0A562RVE1</accession>
<protein>
    <submittedName>
        <fullName evidence="1">Uncharacterized protein</fullName>
    </submittedName>
</protein>
<dbReference type="RefSeq" id="WP_144684008.1">
    <property type="nucleotide sequence ID" value="NZ_VLLC01000009.1"/>
</dbReference>
<evidence type="ECO:0000313" key="2">
    <source>
        <dbReference type="Proteomes" id="UP000318307"/>
    </source>
</evidence>
<dbReference type="AlphaFoldDB" id="A0A562RVE1"/>
<dbReference type="Proteomes" id="UP000318307">
    <property type="component" value="Unassembled WGS sequence"/>
</dbReference>
<sequence length="77" mass="8601">MSDSSAQRRLVPESLVVTQKSAIFRALLSTNKNLITTLTQPEPAGQIVVKPMVRAFIRAGARPVLQLYFLWNDYALV</sequence>